<protein>
    <submittedName>
        <fullName evidence="2">DUF4261 domain-containing protein</fullName>
    </submittedName>
</protein>
<name>A0ABU9DXK0_9BACL</name>
<keyword evidence="3" id="KW-1185">Reference proteome</keyword>
<comment type="caution">
    <text evidence="2">The sequence shown here is derived from an EMBL/GenBank/DDBJ whole genome shotgun (WGS) entry which is preliminary data.</text>
</comment>
<accession>A0ABU9DXK0</accession>
<evidence type="ECO:0000313" key="3">
    <source>
        <dbReference type="Proteomes" id="UP001469365"/>
    </source>
</evidence>
<sequence length="376" mass="42260">MTTQQQAAMQSMINWLSDERELGRIPSKIEIAGEFDLHDMHYYIFKYKKTWLGKWLLGVCGGYENPTDTEHCGHIFSEMQLYNPVTAKQEAIAMIEMIREYWMQQAAAIEAAPMQEGDAKSNNDSSGIFNGFVLLNSHDCDLDQVKANLLQDWNISYSPTDGESQKREEKEEGILVFEVDGFTLALSFVDAPVPNEEAEHYAQGNYLWRQAAEITKTHVAQIILAVFTRSGSPMDSGRLYAKLAASCLKLPNAIGLYMSGTVFQPELYIQLAELMNADDTFPLLNLVHFGLVKTETGMNGYTCGLKSLGKDEIEVLDSQTSPEELRDFLIDISTYMVEHNVTLKDGETIGFTAEHKLPITRSQGVYVDGESLKIKY</sequence>
<evidence type="ECO:0000259" key="1">
    <source>
        <dbReference type="Pfam" id="PF14080"/>
    </source>
</evidence>
<evidence type="ECO:0000313" key="2">
    <source>
        <dbReference type="EMBL" id="MEK8132840.1"/>
    </source>
</evidence>
<dbReference type="EMBL" id="JBBPCC010000036">
    <property type="protein sequence ID" value="MEK8132840.1"/>
    <property type="molecule type" value="Genomic_DNA"/>
</dbReference>
<organism evidence="2 3">
    <name type="scientific">Paenibacillus filicis</name>
    <dbReference type="NCBI Taxonomy" id="669464"/>
    <lineage>
        <taxon>Bacteria</taxon>
        <taxon>Bacillati</taxon>
        <taxon>Bacillota</taxon>
        <taxon>Bacilli</taxon>
        <taxon>Bacillales</taxon>
        <taxon>Paenibacillaceae</taxon>
        <taxon>Paenibacillus</taxon>
    </lineage>
</organism>
<feature type="domain" description="DUF4261" evidence="1">
    <location>
        <begin position="301"/>
        <end position="374"/>
    </location>
</feature>
<gene>
    <name evidence="2" type="ORF">WMW72_33665</name>
</gene>
<dbReference type="Proteomes" id="UP001469365">
    <property type="component" value="Unassembled WGS sequence"/>
</dbReference>
<dbReference type="InterPro" id="IPR025357">
    <property type="entry name" value="DUF4261"/>
</dbReference>
<dbReference type="Pfam" id="PF14080">
    <property type="entry name" value="DUF4261"/>
    <property type="match status" value="1"/>
</dbReference>
<proteinExistence type="predicted"/>
<reference evidence="2 3" key="1">
    <citation type="submission" date="2024-04" db="EMBL/GenBank/DDBJ databases">
        <title>draft genome sequnece of Paenibacillus filicis.</title>
        <authorList>
            <person name="Kim D.-U."/>
        </authorList>
    </citation>
    <scope>NUCLEOTIDE SEQUENCE [LARGE SCALE GENOMIC DNA]</scope>
    <source>
        <strain evidence="2 3">KACC14197</strain>
    </source>
</reference>
<dbReference type="RefSeq" id="WP_341419964.1">
    <property type="nucleotide sequence ID" value="NZ_JBBPCC010000036.1"/>
</dbReference>